<dbReference type="PANTHER" id="PTHR24637">
    <property type="entry name" value="COLLAGEN"/>
    <property type="match status" value="1"/>
</dbReference>
<proteinExistence type="predicted"/>
<sequence length="836" mass="91895">MEKVVRIALGLALSLMTLSCSDEMHMLFPEGPQGPQGLSAYEVWVKAVENGEVDWPKDRTDVNNFFIFLKGKDGKDGVDGVDGINGLSAYEIWKQEVEKGLDNPHNPGTQWDKNKTSLQDFWYYLSGADGQDGATPKIGENGNWWINGEDTGIPARGKDGANGQDGKDGKDAVAPTVEIGANGNWHINGEDTGVPARGKDGQNGQDGRDGHTPTVTIGENGNWFVDGVDTGHKAQGPKGDKGEDGENGKDGKTPIVTIGQNGNWYIDGVDTGKPSRGKDGDNGLSVTVKIGDNGNWFIDDIDTGVPARGSDGRNGTQWSIGENGNWYYFDYETNTWKDSGKPSQGADGTGSAGLSAYELWVREVLKGTISKDGIVWDKNKISMSDFWEYLRGNNGKDGTDGKDGEDLSGVPQPVVQQGIYNVIAGYYNISHHEYVNWGTGGVTYTVYGPNAQHVPAGVKITNMPKMDSNLEFVTDENGQFVVSKEQLPQNSYNSIEIYGKPTVTVDGETKEVATATHVPCAMQIRLVVKDVLFNETQAPYKFSTTAIFLQLERKKDAGSTWEEVPTWIGATRGMSYVKIYDSNHQLVGSEPTQEYRTSNVLTNYRFNVTRRIKSDSHYDYSQDAAREAIGWYGEGDERYYMKVSVGSLEDSKICYGETPEADAWIEDVPLRPAPYCTRLDLSYEIDNRNMLVKAYFDQTAMQNIIDKTTVLYEAKFSNRYINGSNTWIPTRFEDPSSRANMQLISERTSGVGSITTSRSQFHSIPQLLPNGNPGYIAMEHVLSGSKLQICANGLFSVTFFSFDIGIIHVEGTGSDAKFTLEKNPALKDDITVTNIK</sequence>
<evidence type="ECO:0000256" key="1">
    <source>
        <dbReference type="SAM" id="MobiDB-lite"/>
    </source>
</evidence>
<reference evidence="2" key="1">
    <citation type="journal article" date="2021" name="Proc. Natl. Acad. Sci. U.S.A.">
        <title>A Catalog of Tens of Thousands of Viruses from Human Metagenomes Reveals Hidden Associations with Chronic Diseases.</title>
        <authorList>
            <person name="Tisza M.J."/>
            <person name="Buck C.B."/>
        </authorList>
    </citation>
    <scope>NUCLEOTIDE SEQUENCE</scope>
    <source>
        <strain evidence="2">Ct5rm7</strain>
    </source>
</reference>
<accession>A0A8S5RH31</accession>
<dbReference type="EMBL" id="BK059103">
    <property type="protein sequence ID" value="DAE30268.1"/>
    <property type="molecule type" value="Genomic_DNA"/>
</dbReference>
<evidence type="ECO:0008006" key="3">
    <source>
        <dbReference type="Google" id="ProtNLM"/>
    </source>
</evidence>
<name>A0A8S5RH31_9VIRU</name>
<dbReference type="PROSITE" id="PS51257">
    <property type="entry name" value="PROKAR_LIPOPROTEIN"/>
    <property type="match status" value="1"/>
</dbReference>
<organism evidence="2">
    <name type="scientific">virus sp. ct5rm7</name>
    <dbReference type="NCBI Taxonomy" id="2827298"/>
    <lineage>
        <taxon>Viruses</taxon>
    </lineage>
</organism>
<protein>
    <recommendedName>
        <fullName evidence="3">Collagen-like protein</fullName>
    </recommendedName>
</protein>
<evidence type="ECO:0000313" key="2">
    <source>
        <dbReference type="EMBL" id="DAE30268.1"/>
    </source>
</evidence>
<feature type="compositionally biased region" description="Basic and acidic residues" evidence="1">
    <location>
        <begin position="238"/>
        <end position="252"/>
    </location>
</feature>
<feature type="region of interest" description="Disordered" evidence="1">
    <location>
        <begin position="153"/>
        <end position="172"/>
    </location>
</feature>
<feature type="region of interest" description="Disordered" evidence="1">
    <location>
        <begin position="179"/>
        <end position="263"/>
    </location>
</feature>